<evidence type="ECO:0000313" key="3">
    <source>
        <dbReference type="Proteomes" id="UP000284207"/>
    </source>
</evidence>
<dbReference type="Proteomes" id="UP000284207">
    <property type="component" value="Unassembled WGS sequence"/>
</dbReference>
<dbReference type="AlphaFoldDB" id="A0A423NYV7"/>
<evidence type="ECO:0000313" key="2">
    <source>
        <dbReference type="EMBL" id="ROO03412.1"/>
    </source>
</evidence>
<feature type="transmembrane region" description="Helical" evidence="1">
    <location>
        <begin position="21"/>
        <end position="45"/>
    </location>
</feature>
<evidence type="ECO:0000256" key="1">
    <source>
        <dbReference type="SAM" id="Phobius"/>
    </source>
</evidence>
<keyword evidence="1" id="KW-0472">Membrane</keyword>
<proteinExistence type="predicted"/>
<protein>
    <submittedName>
        <fullName evidence="2">Uncharacterized protein</fullName>
    </submittedName>
</protein>
<keyword evidence="1" id="KW-0812">Transmembrane</keyword>
<accession>A0A423NYV7</accession>
<reference evidence="2 3" key="1">
    <citation type="submission" date="2016-10" db="EMBL/GenBank/DDBJ databases">
        <title>Comparative genome analysis of multiple Pseudomonas spp. focuses on biocontrol and plant growth promoting traits.</title>
        <authorList>
            <person name="Tao X.-Y."/>
            <person name="Taylor C.G."/>
        </authorList>
    </citation>
    <scope>NUCLEOTIDE SEQUENCE [LARGE SCALE GENOMIC DNA]</scope>
    <source>
        <strain evidence="2 3">36B3</strain>
    </source>
</reference>
<name>A0A423NYV7_9PSED</name>
<organism evidence="2 3">
    <name type="scientific">Pseudomonas moraviensis</name>
    <dbReference type="NCBI Taxonomy" id="321662"/>
    <lineage>
        <taxon>Bacteria</taxon>
        <taxon>Pseudomonadati</taxon>
        <taxon>Pseudomonadota</taxon>
        <taxon>Gammaproteobacteria</taxon>
        <taxon>Pseudomonadales</taxon>
        <taxon>Pseudomonadaceae</taxon>
        <taxon>Pseudomonas</taxon>
    </lineage>
</organism>
<gene>
    <name evidence="2" type="ORF">BK674_01180</name>
</gene>
<comment type="caution">
    <text evidence="2">The sequence shown here is derived from an EMBL/GenBank/DDBJ whole genome shotgun (WGS) entry which is preliminary data.</text>
</comment>
<keyword evidence="1" id="KW-1133">Transmembrane helix</keyword>
<sequence length="122" mass="13933">MSATLLYYSNDEVCRRKLMKLSIAILAVALVSLTNVFPNALMMLMDGVNFIPSQSSIFSFEPYDINEGSSNYWIYGEDGENYYYFSYEPATPYVFIRKSNTCPSFDRLDHATWCAAERGGKK</sequence>
<dbReference type="EMBL" id="MOCA01000001">
    <property type="protein sequence ID" value="ROO03412.1"/>
    <property type="molecule type" value="Genomic_DNA"/>
</dbReference>